<dbReference type="STRING" id="29341.RSJ17_15005"/>
<reference evidence="1 2" key="1">
    <citation type="journal article" date="2015" name="Infect. Genet. Evol.">
        <title>Genomic sequences of six botulinum neurotoxin-producing strains representing three clostridial species illustrate the mobility and diversity of botulinum neurotoxin genes.</title>
        <authorList>
            <person name="Smith T.J."/>
            <person name="Hill K.K."/>
            <person name="Xie G."/>
            <person name="Foley B.T."/>
            <person name="Williamson C.H."/>
            <person name="Foster J.T."/>
            <person name="Johnson S.L."/>
            <person name="Chertkov O."/>
            <person name="Teshima H."/>
            <person name="Gibbons H.S."/>
            <person name="Johnsky L.A."/>
            <person name="Karavis M.A."/>
            <person name="Smith L.A."/>
        </authorList>
    </citation>
    <scope>NUCLEOTIDE SEQUENCE [LARGE SCALE GENOMIC DNA]</scope>
    <source>
        <strain evidence="1 2">CDC 2741</strain>
    </source>
</reference>
<protein>
    <recommendedName>
        <fullName evidence="3">DUF2935 domain-containing protein</fullName>
    </recommendedName>
</protein>
<name>A0A0C1U324_9CLOT</name>
<evidence type="ECO:0000313" key="2">
    <source>
        <dbReference type="Proteomes" id="UP000031366"/>
    </source>
</evidence>
<evidence type="ECO:0000313" key="1">
    <source>
        <dbReference type="EMBL" id="KIE47244.1"/>
    </source>
</evidence>
<dbReference type="OrthoDB" id="1633927at2"/>
<dbReference type="Gene3D" id="1.20.1260.120">
    <property type="entry name" value="Protein of unknown function DUF2935"/>
    <property type="match status" value="1"/>
</dbReference>
<comment type="caution">
    <text evidence="1">The sequence shown here is derived from an EMBL/GenBank/DDBJ whole genome shotgun (WGS) entry which is preliminary data.</text>
</comment>
<evidence type="ECO:0008006" key="3">
    <source>
        <dbReference type="Google" id="ProtNLM"/>
    </source>
</evidence>
<dbReference type="Pfam" id="PF11155">
    <property type="entry name" value="DUF2935"/>
    <property type="match status" value="2"/>
</dbReference>
<keyword evidence="2" id="KW-1185">Reference proteome</keyword>
<dbReference type="RefSeq" id="WP_039631753.1">
    <property type="nucleotide sequence ID" value="NZ_AYSO01000015.1"/>
</dbReference>
<dbReference type="AlphaFoldDB" id="A0A0C1U324"/>
<sequence length="269" mass="31300">MNISNIKEIILFEHHFWLQILGDHSRFLLNSLSTKEMPFIEQANRFKDLFDKLLMKSKQSLSEEEIVALNNHAYDAAMKIREFKLDILDRQITDKITISLPPTFINHMVNEVEEYIFILTKLIEGNVFNIDSIDLHLLWLPDGAGHASSIASSLDMTEKELIKKSNQYSKEFENLYLRTIEYNGYTRTGICNFPALDSLNNNADRTMSCFKEFLNELKKGIIEKKILGTLVPLVPDHMFREECYYLTKLSMVSNIQRPECDPTKPRVEN</sequence>
<accession>A0A0C1U324</accession>
<dbReference type="Proteomes" id="UP000031366">
    <property type="component" value="Unassembled WGS sequence"/>
</dbReference>
<organism evidence="1 2">
    <name type="scientific">Clostridium argentinense CDC 2741</name>
    <dbReference type="NCBI Taxonomy" id="1418104"/>
    <lineage>
        <taxon>Bacteria</taxon>
        <taxon>Bacillati</taxon>
        <taxon>Bacillota</taxon>
        <taxon>Clostridia</taxon>
        <taxon>Eubacteriales</taxon>
        <taxon>Clostridiaceae</taxon>
        <taxon>Clostridium</taxon>
    </lineage>
</organism>
<dbReference type="SUPFAM" id="SSF158430">
    <property type="entry name" value="Bacillus cereus metalloprotein-like"/>
    <property type="match status" value="2"/>
</dbReference>
<proteinExistence type="predicted"/>
<dbReference type="EMBL" id="AYSO01000015">
    <property type="protein sequence ID" value="KIE47244.1"/>
    <property type="molecule type" value="Genomic_DNA"/>
</dbReference>
<dbReference type="InterPro" id="IPR021328">
    <property type="entry name" value="CotB-like"/>
</dbReference>
<gene>
    <name evidence="1" type="ORF">U732_1030</name>
</gene>